<dbReference type="InterPro" id="IPR016035">
    <property type="entry name" value="Acyl_Trfase/lysoPLipase"/>
</dbReference>
<dbReference type="Gene3D" id="3.40.1090.10">
    <property type="entry name" value="Cytosolic phospholipase A2 catalytic domain"/>
    <property type="match status" value="1"/>
</dbReference>
<dbReference type="EMBL" id="FPIZ01000021">
    <property type="protein sequence ID" value="SFW82345.1"/>
    <property type="molecule type" value="Genomic_DNA"/>
</dbReference>
<dbReference type="OrthoDB" id="8480005at2"/>
<dbReference type="GO" id="GO:0004623">
    <property type="term" value="F:phospholipase A2 activity"/>
    <property type="evidence" value="ECO:0007669"/>
    <property type="project" value="TreeGrafter"/>
</dbReference>
<dbReference type="RefSeq" id="WP_072364228.1">
    <property type="nucleotide sequence ID" value="NZ_CP139972.1"/>
</dbReference>
<dbReference type="AlphaFoldDB" id="A0A1K1SD94"/>
<gene>
    <name evidence="1" type="ORF">SAMN05661012_05210</name>
    <name evidence="2" type="ORF">SR876_23735</name>
</gene>
<dbReference type="GO" id="GO:0005829">
    <property type="term" value="C:cytosol"/>
    <property type="evidence" value="ECO:0007669"/>
    <property type="project" value="TreeGrafter"/>
</dbReference>
<sequence>MANSANFPSFVTGNIYPSIPNTQFPEQAFPEFDPSKKPVGVALSGGGPRAMSCAMGQMRGLLDSFIADAIGAISCVSGGSWFGTPFSFAPATFSDAILLGTQIPPAQLTIQNLQNLDARNICFPLTIMENVAIGSVLAYQHEINDVPWNKLWSRMLNAFFLDSLLVGDDQTFFTLNTQTLNNLLVQNQSLTHSNFYLLRNNRPFYIAGGTQNYPTGIDLVMRHMEYTAMYAGTPQQCGTIGPDGEHYGYGYVDNILFDTLHPKMISANSAAAYLNPNPYNYKQMPFLLCDQMGSSSSAPGSYLDFFSQQDWFPRFNYWSPNYTGKESTEFYSFTDGGDLENTGIIPLLRRQFKLIIACINTSLPLKDINYNDDNYVNGIDAQISRLFGRQPNPPGIIPDIQVFNDDGKFDALTHAFLSKKKNGQPLLYSDTYTIYPNNYFGVPAYPNGEDVLVLWIYNDMNKEWYNQLPLPIKSLLTSTAPDNYMANFPNLATVFQNKTKIFGEWVPEVLLYTPEQINLLANMQYYNIMGDTSINLLTDLMKSINPTGTAPQSISH</sequence>
<accession>A0A1K1SD94</accession>
<dbReference type="PANTHER" id="PTHR10728:SF40">
    <property type="entry name" value="PATATIN FAMILY PROTEIN"/>
    <property type="match status" value="1"/>
</dbReference>
<evidence type="ECO:0000313" key="2">
    <source>
        <dbReference type="EMBL" id="WQG87943.1"/>
    </source>
</evidence>
<dbReference type="Proteomes" id="UP000183788">
    <property type="component" value="Unassembled WGS sequence"/>
</dbReference>
<evidence type="ECO:0000313" key="3">
    <source>
        <dbReference type="Proteomes" id="UP000183788"/>
    </source>
</evidence>
<keyword evidence="4" id="KW-1185">Reference proteome</keyword>
<evidence type="ECO:0000313" key="4">
    <source>
        <dbReference type="Proteomes" id="UP001326715"/>
    </source>
</evidence>
<reference evidence="2 4" key="2">
    <citation type="submission" date="2023-11" db="EMBL/GenBank/DDBJ databases">
        <title>MicrobeMod: A computational toolkit for identifying prokaryotic methylation and restriction-modification with nanopore sequencing.</title>
        <authorList>
            <person name="Crits-Christoph A."/>
            <person name="Kang S.C."/>
            <person name="Lee H."/>
            <person name="Ostrov N."/>
        </authorList>
    </citation>
    <scope>NUCLEOTIDE SEQUENCE [LARGE SCALE GENOMIC DNA]</scope>
    <source>
        <strain evidence="2 4">ATCC 23090</strain>
    </source>
</reference>
<proteinExistence type="predicted"/>
<dbReference type="GO" id="GO:0046475">
    <property type="term" value="P:glycerophospholipid catabolic process"/>
    <property type="evidence" value="ECO:0007669"/>
    <property type="project" value="TreeGrafter"/>
</dbReference>
<reference evidence="1 3" key="1">
    <citation type="submission" date="2016-11" db="EMBL/GenBank/DDBJ databases">
        <authorList>
            <person name="Jaros S."/>
            <person name="Januszkiewicz K."/>
            <person name="Wedrychowicz H."/>
        </authorList>
    </citation>
    <scope>NUCLEOTIDE SEQUENCE [LARGE SCALE GENOMIC DNA]</scope>
    <source>
        <strain evidence="1 3">DSM 784</strain>
    </source>
</reference>
<dbReference type="SUPFAM" id="SSF52151">
    <property type="entry name" value="FabD/lysophospholipase-like"/>
    <property type="match status" value="1"/>
</dbReference>
<name>A0A1K1SD94_9BACT</name>
<protein>
    <recommendedName>
        <fullName evidence="5">Patatin-like phospholipase</fullName>
    </recommendedName>
</protein>
<dbReference type="PANTHER" id="PTHR10728">
    <property type="entry name" value="CYTOSOLIC PHOSPHOLIPASE A2"/>
    <property type="match status" value="1"/>
</dbReference>
<dbReference type="Proteomes" id="UP001326715">
    <property type="component" value="Chromosome"/>
</dbReference>
<evidence type="ECO:0008006" key="5">
    <source>
        <dbReference type="Google" id="ProtNLM"/>
    </source>
</evidence>
<organism evidence="1 3">
    <name type="scientific">Chitinophaga sancti</name>
    <dbReference type="NCBI Taxonomy" id="1004"/>
    <lineage>
        <taxon>Bacteria</taxon>
        <taxon>Pseudomonadati</taxon>
        <taxon>Bacteroidota</taxon>
        <taxon>Chitinophagia</taxon>
        <taxon>Chitinophagales</taxon>
        <taxon>Chitinophagaceae</taxon>
        <taxon>Chitinophaga</taxon>
    </lineage>
</organism>
<evidence type="ECO:0000313" key="1">
    <source>
        <dbReference type="EMBL" id="SFW82345.1"/>
    </source>
</evidence>
<dbReference type="STRING" id="1004.SAMN05661012_05210"/>
<dbReference type="EMBL" id="CP140154">
    <property type="protein sequence ID" value="WQG87943.1"/>
    <property type="molecule type" value="Genomic_DNA"/>
</dbReference>